<dbReference type="EMBL" id="OZ075136">
    <property type="protein sequence ID" value="CAL5003466.1"/>
    <property type="molecule type" value="Genomic_DNA"/>
</dbReference>
<dbReference type="Gene3D" id="2.100.10.30">
    <property type="entry name" value="Jacalin-like lectin domain"/>
    <property type="match status" value="1"/>
</dbReference>
<dbReference type="SMART" id="SM00915">
    <property type="entry name" value="Jacalin"/>
    <property type="match status" value="1"/>
</dbReference>
<feature type="domain" description="Jacalin-type lectin" evidence="2">
    <location>
        <begin position="4"/>
        <end position="157"/>
    </location>
</feature>
<dbReference type="PROSITE" id="PS51752">
    <property type="entry name" value="JACALIN_LECTIN"/>
    <property type="match status" value="1"/>
</dbReference>
<dbReference type="SUPFAM" id="SSF51101">
    <property type="entry name" value="Mannose-binding lectins"/>
    <property type="match status" value="1"/>
</dbReference>
<gene>
    <name evidence="3" type="ORF">URODEC1_LOCUS66430</name>
</gene>
<sequence length="159" mass="17145">MAKATRTAEYGSTDGGSTFDIINNKNPKQLLSINIWSIDGPNGAINGISFRYRDEHGDVVEIPKAGDNLIGTWSGTKHPIAIAQGEYLTEISGFYGPSTCLNSLKISTTEVTYKQYGKYPNSGDTSFNIDVGNDSIVALFGHYDSTRVKGIGAYRAPQA</sequence>
<reference evidence="3" key="1">
    <citation type="submission" date="2024-10" db="EMBL/GenBank/DDBJ databases">
        <authorList>
            <person name="Ryan C."/>
        </authorList>
    </citation>
    <scope>NUCLEOTIDE SEQUENCE [LARGE SCALE GENOMIC DNA]</scope>
</reference>
<organism evidence="3 4">
    <name type="scientific">Urochloa decumbens</name>
    <dbReference type="NCBI Taxonomy" id="240449"/>
    <lineage>
        <taxon>Eukaryota</taxon>
        <taxon>Viridiplantae</taxon>
        <taxon>Streptophyta</taxon>
        <taxon>Embryophyta</taxon>
        <taxon>Tracheophyta</taxon>
        <taxon>Spermatophyta</taxon>
        <taxon>Magnoliopsida</taxon>
        <taxon>Liliopsida</taxon>
        <taxon>Poales</taxon>
        <taxon>Poaceae</taxon>
        <taxon>PACMAD clade</taxon>
        <taxon>Panicoideae</taxon>
        <taxon>Panicodae</taxon>
        <taxon>Paniceae</taxon>
        <taxon>Melinidinae</taxon>
        <taxon>Urochloa</taxon>
    </lineage>
</organism>
<dbReference type="InterPro" id="IPR036404">
    <property type="entry name" value="Jacalin-like_lectin_dom_sf"/>
</dbReference>
<evidence type="ECO:0000259" key="2">
    <source>
        <dbReference type="PROSITE" id="PS51752"/>
    </source>
</evidence>
<dbReference type="AlphaFoldDB" id="A0ABC9BS25"/>
<dbReference type="PANTHER" id="PTHR46506">
    <property type="entry name" value="OS05G0143600 PROTEIN"/>
    <property type="match status" value="1"/>
</dbReference>
<keyword evidence="1" id="KW-0430">Lectin</keyword>
<dbReference type="GO" id="GO:0030246">
    <property type="term" value="F:carbohydrate binding"/>
    <property type="evidence" value="ECO:0007669"/>
    <property type="project" value="UniProtKB-KW"/>
</dbReference>
<evidence type="ECO:0000313" key="4">
    <source>
        <dbReference type="Proteomes" id="UP001497457"/>
    </source>
</evidence>
<dbReference type="InterPro" id="IPR001229">
    <property type="entry name" value="Jacalin-like_lectin_dom"/>
</dbReference>
<evidence type="ECO:0000256" key="1">
    <source>
        <dbReference type="ARBA" id="ARBA00022734"/>
    </source>
</evidence>
<proteinExistence type="predicted"/>
<accession>A0ABC9BS25</accession>
<protein>
    <recommendedName>
        <fullName evidence="2">Jacalin-type lectin domain-containing protein</fullName>
    </recommendedName>
</protein>
<dbReference type="Pfam" id="PF01419">
    <property type="entry name" value="Jacalin"/>
    <property type="match status" value="1"/>
</dbReference>
<keyword evidence="4" id="KW-1185">Reference proteome</keyword>
<evidence type="ECO:0000313" key="3">
    <source>
        <dbReference type="EMBL" id="CAL5003466.1"/>
    </source>
</evidence>
<dbReference type="Proteomes" id="UP001497457">
    <property type="component" value="Chromosome 26rd"/>
</dbReference>
<name>A0ABC9BS25_9POAL</name>